<sequence length="303" mass="34221">MATPTANNNYLEGPQHHLKSRDGNSKCLWGLNYSPYNDDGSCPAIDKVASDLKTISEVTSRIRLYATDCNQLRFAAEAITKNKLQMEIYAGIWISDGDDRFKKELDEFVQVAKSNKDIIKGVSVGNEELYKNSMDEGKLIGYINTVRQRLQQENLKSIPVYTTETSIKYTRKLADNSDVVQANIYSIFNSGSYTSIQDSVKAVFQEYDRLRDLLKTDKVIRIGESGWSSNCAGSGLTAPCSVQLEQEYFKEFVCNANSKKIEYFYFEVKDAIWKGNAPPVEENFGIYDANYNPKFSFQVGCSC</sequence>
<keyword evidence="2" id="KW-1185">Reference proteome</keyword>
<evidence type="ECO:0000313" key="2">
    <source>
        <dbReference type="Proteomes" id="UP001145114"/>
    </source>
</evidence>
<reference evidence="1" key="1">
    <citation type="submission" date="2022-06" db="EMBL/GenBank/DDBJ databases">
        <title>Phylogenomic reconstructions and comparative analyses of Kickxellomycotina fungi.</title>
        <authorList>
            <person name="Reynolds N.K."/>
            <person name="Stajich J.E."/>
            <person name="Barry K."/>
            <person name="Grigoriev I.V."/>
            <person name="Crous P."/>
            <person name="Smith M.E."/>
        </authorList>
    </citation>
    <scope>NUCLEOTIDE SEQUENCE</scope>
    <source>
        <strain evidence="1">RSA 2271</strain>
    </source>
</reference>
<dbReference type="Proteomes" id="UP001145114">
    <property type="component" value="Unassembled WGS sequence"/>
</dbReference>
<protein>
    <submittedName>
        <fullName evidence="1">Uncharacterized protein</fullName>
    </submittedName>
</protein>
<comment type="caution">
    <text evidence="1">The sequence shown here is derived from an EMBL/GenBank/DDBJ whole genome shotgun (WGS) entry which is preliminary data.</text>
</comment>
<gene>
    <name evidence="1" type="ORF">EV182_003797</name>
</gene>
<dbReference type="EMBL" id="JAMZIH010006190">
    <property type="protein sequence ID" value="KAJ1674181.1"/>
    <property type="molecule type" value="Genomic_DNA"/>
</dbReference>
<name>A0ACC1HCX0_9FUNG</name>
<organism evidence="1 2">
    <name type="scientific">Spiromyces aspiralis</name>
    <dbReference type="NCBI Taxonomy" id="68401"/>
    <lineage>
        <taxon>Eukaryota</taxon>
        <taxon>Fungi</taxon>
        <taxon>Fungi incertae sedis</taxon>
        <taxon>Zoopagomycota</taxon>
        <taxon>Kickxellomycotina</taxon>
        <taxon>Kickxellomycetes</taxon>
        <taxon>Kickxellales</taxon>
        <taxon>Kickxellaceae</taxon>
        <taxon>Spiromyces</taxon>
    </lineage>
</organism>
<evidence type="ECO:0000313" key="1">
    <source>
        <dbReference type="EMBL" id="KAJ1674181.1"/>
    </source>
</evidence>
<accession>A0ACC1HCX0</accession>
<proteinExistence type="predicted"/>